<dbReference type="PANTHER" id="PTHR32024:SF2">
    <property type="entry name" value="TRK SYSTEM POTASSIUM UPTAKE PROTEIN TRKG-RELATED"/>
    <property type="match status" value="1"/>
</dbReference>
<evidence type="ECO:0000256" key="2">
    <source>
        <dbReference type="ARBA" id="ARBA00009137"/>
    </source>
</evidence>
<keyword evidence="3" id="KW-0813">Transport</keyword>
<keyword evidence="8" id="KW-0630">Potassium</keyword>
<evidence type="ECO:0000313" key="14">
    <source>
        <dbReference type="Proteomes" id="UP001589585"/>
    </source>
</evidence>
<keyword evidence="11 12" id="KW-0472">Membrane</keyword>
<feature type="transmembrane region" description="Helical" evidence="12">
    <location>
        <begin position="163"/>
        <end position="186"/>
    </location>
</feature>
<evidence type="ECO:0000256" key="9">
    <source>
        <dbReference type="ARBA" id="ARBA00022989"/>
    </source>
</evidence>
<reference evidence="13 14" key="1">
    <citation type="submission" date="2024-09" db="EMBL/GenBank/DDBJ databases">
        <authorList>
            <person name="Sun Q."/>
            <person name="Mori K."/>
        </authorList>
    </citation>
    <scope>NUCLEOTIDE SEQUENCE [LARGE SCALE GENOMIC DNA]</scope>
    <source>
        <strain evidence="13 14">CECT 8622</strain>
    </source>
</reference>
<evidence type="ECO:0000256" key="12">
    <source>
        <dbReference type="SAM" id="Phobius"/>
    </source>
</evidence>
<evidence type="ECO:0000256" key="10">
    <source>
        <dbReference type="ARBA" id="ARBA00023065"/>
    </source>
</evidence>
<feature type="transmembrane region" description="Helical" evidence="12">
    <location>
        <begin position="382"/>
        <end position="407"/>
    </location>
</feature>
<keyword evidence="14" id="KW-1185">Reference proteome</keyword>
<keyword evidence="4" id="KW-1003">Cell membrane</keyword>
<keyword evidence="6" id="KW-0633">Potassium transport</keyword>
<comment type="similarity">
    <text evidence="2">Belongs to the TrkH potassium transport family.</text>
</comment>
<name>A0ABV5FD79_9FLAO</name>
<feature type="transmembrane region" description="Helical" evidence="12">
    <location>
        <begin position="49"/>
        <end position="70"/>
    </location>
</feature>
<evidence type="ECO:0000256" key="1">
    <source>
        <dbReference type="ARBA" id="ARBA00004429"/>
    </source>
</evidence>
<keyword evidence="7 12" id="KW-0812">Transmembrane</keyword>
<dbReference type="Proteomes" id="UP001589585">
    <property type="component" value="Unassembled WGS sequence"/>
</dbReference>
<dbReference type="Pfam" id="PF02386">
    <property type="entry name" value="TrkH"/>
    <property type="match status" value="1"/>
</dbReference>
<feature type="transmembrane region" description="Helical" evidence="12">
    <location>
        <begin position="254"/>
        <end position="272"/>
    </location>
</feature>
<sequence>MLLSALVSLIYKDGVSVQLFLAGLITLVTGVLMMFATRHHKKEINKREGYMVVTFGWIIMSLFGTLPYILTESIPSFTNAFFETMSGYTTTGATILNDIEIIPKGVLFWRSTTHWIGGMGIIVLAIAILPLLGIGGMQLFAAEAPGPSGDKLHPRITDTAKRLWLIYFGYTAAETVLLKLAGMTFFDAINHSMSTLSTGGFSTKNASVAYWNDQPIIQYIIILFMFLAGANFVLSYFAFKGRIQKILRDEEFNLYFKFIAIFTLIAALIIYFQSDLSLSSIQHNMVWGKAESAFRHALFQVLTVVTTTGFITADYTLWTPFLVVFFFGLMFLGGSAGSTSGGVKVVRHLILIKNGFLEFKRTLHPSAIVPVRYNNKAINRFIVFNVLAFIILYMLSFIIGALVFSMFNIDFESAVGLSASSLGNIGPALGQFGPVNNYAALPPLAQWWASLLMLIGRLELFTVLILFTPFFWRNR</sequence>
<dbReference type="EMBL" id="JBHMFC010000074">
    <property type="protein sequence ID" value="MFB9057400.1"/>
    <property type="molecule type" value="Genomic_DNA"/>
</dbReference>
<evidence type="ECO:0000256" key="3">
    <source>
        <dbReference type="ARBA" id="ARBA00022448"/>
    </source>
</evidence>
<gene>
    <name evidence="13" type="ORF">ACFFU9_11680</name>
</gene>
<comment type="subcellular location">
    <subcellularLocation>
        <location evidence="1">Cell inner membrane</location>
        <topology evidence="1">Multi-pass membrane protein</topology>
    </subcellularLocation>
</comment>
<evidence type="ECO:0000256" key="5">
    <source>
        <dbReference type="ARBA" id="ARBA00022519"/>
    </source>
</evidence>
<evidence type="ECO:0000256" key="4">
    <source>
        <dbReference type="ARBA" id="ARBA00022475"/>
    </source>
</evidence>
<evidence type="ECO:0000256" key="6">
    <source>
        <dbReference type="ARBA" id="ARBA00022538"/>
    </source>
</evidence>
<protein>
    <submittedName>
        <fullName evidence="13">TrkH family potassium uptake protein</fullName>
    </submittedName>
</protein>
<organism evidence="13 14">
    <name type="scientific">Mariniflexile ostreae</name>
    <dbReference type="NCBI Taxonomy" id="1520892"/>
    <lineage>
        <taxon>Bacteria</taxon>
        <taxon>Pseudomonadati</taxon>
        <taxon>Bacteroidota</taxon>
        <taxon>Flavobacteriia</taxon>
        <taxon>Flavobacteriales</taxon>
        <taxon>Flavobacteriaceae</taxon>
        <taxon>Mariniflexile</taxon>
    </lineage>
</organism>
<feature type="transmembrane region" description="Helical" evidence="12">
    <location>
        <begin position="216"/>
        <end position="239"/>
    </location>
</feature>
<accession>A0ABV5FD79</accession>
<dbReference type="InterPro" id="IPR003445">
    <property type="entry name" value="Cat_transpt"/>
</dbReference>
<feature type="transmembrane region" description="Helical" evidence="12">
    <location>
        <begin position="315"/>
        <end position="334"/>
    </location>
</feature>
<feature type="transmembrane region" description="Helical" evidence="12">
    <location>
        <begin position="115"/>
        <end position="142"/>
    </location>
</feature>
<proteinExistence type="inferred from homology"/>
<dbReference type="InterPro" id="IPR004772">
    <property type="entry name" value="TrkH"/>
</dbReference>
<evidence type="ECO:0000256" key="11">
    <source>
        <dbReference type="ARBA" id="ARBA00023136"/>
    </source>
</evidence>
<dbReference type="RefSeq" id="WP_379861627.1">
    <property type="nucleotide sequence ID" value="NZ_JBHMFC010000074.1"/>
</dbReference>
<evidence type="ECO:0000256" key="7">
    <source>
        <dbReference type="ARBA" id="ARBA00022692"/>
    </source>
</evidence>
<dbReference type="PIRSF" id="PIRSF006247">
    <property type="entry name" value="TrkH"/>
    <property type="match status" value="1"/>
</dbReference>
<keyword evidence="9 12" id="KW-1133">Transmembrane helix</keyword>
<keyword evidence="10" id="KW-0406">Ion transport</keyword>
<feature type="transmembrane region" description="Helical" evidence="12">
    <location>
        <begin position="15"/>
        <end position="37"/>
    </location>
</feature>
<dbReference type="PANTHER" id="PTHR32024">
    <property type="entry name" value="TRK SYSTEM POTASSIUM UPTAKE PROTEIN TRKG-RELATED"/>
    <property type="match status" value="1"/>
</dbReference>
<keyword evidence="5" id="KW-0997">Cell inner membrane</keyword>
<evidence type="ECO:0000313" key="13">
    <source>
        <dbReference type="EMBL" id="MFB9057400.1"/>
    </source>
</evidence>
<evidence type="ECO:0000256" key="8">
    <source>
        <dbReference type="ARBA" id="ARBA00022958"/>
    </source>
</evidence>
<feature type="transmembrane region" description="Helical" evidence="12">
    <location>
        <begin position="447"/>
        <end position="472"/>
    </location>
</feature>
<comment type="caution">
    <text evidence="13">The sequence shown here is derived from an EMBL/GenBank/DDBJ whole genome shotgun (WGS) entry which is preliminary data.</text>
</comment>